<name>A0A7R9HTD5_9NEOP</name>
<dbReference type="PANTHER" id="PTHR43775:SF23">
    <property type="entry name" value="FATTY ACID SYNTHASE 3"/>
    <property type="match status" value="1"/>
</dbReference>
<dbReference type="Gene3D" id="3.40.47.10">
    <property type="match status" value="1"/>
</dbReference>
<dbReference type="InterPro" id="IPR032821">
    <property type="entry name" value="PKS_assoc"/>
</dbReference>
<dbReference type="GO" id="GO:0004312">
    <property type="term" value="F:fatty acid synthase activity"/>
    <property type="evidence" value="ECO:0007669"/>
    <property type="project" value="TreeGrafter"/>
</dbReference>
<feature type="domain" description="Ketosynthase family 3 (KS3)" evidence="1">
    <location>
        <begin position="1"/>
        <end position="140"/>
    </location>
</feature>
<dbReference type="Pfam" id="PF16197">
    <property type="entry name" value="KAsynt_C_assoc"/>
    <property type="match status" value="1"/>
</dbReference>
<dbReference type="GO" id="GO:0006633">
    <property type="term" value="P:fatty acid biosynthetic process"/>
    <property type="evidence" value="ECO:0007669"/>
    <property type="project" value="TreeGrafter"/>
</dbReference>
<dbReference type="InterPro" id="IPR014031">
    <property type="entry name" value="Ketoacyl_synth_C"/>
</dbReference>
<organism evidence="2">
    <name type="scientific">Timema monikensis</name>
    <dbReference type="NCBI Taxonomy" id="170555"/>
    <lineage>
        <taxon>Eukaryota</taxon>
        <taxon>Metazoa</taxon>
        <taxon>Ecdysozoa</taxon>
        <taxon>Arthropoda</taxon>
        <taxon>Hexapoda</taxon>
        <taxon>Insecta</taxon>
        <taxon>Pterygota</taxon>
        <taxon>Neoptera</taxon>
        <taxon>Polyneoptera</taxon>
        <taxon>Phasmatodea</taxon>
        <taxon>Timematodea</taxon>
        <taxon>Timematoidea</taxon>
        <taxon>Timematidae</taxon>
        <taxon>Timema</taxon>
    </lineage>
</organism>
<evidence type="ECO:0000259" key="1">
    <source>
        <dbReference type="PROSITE" id="PS52004"/>
    </source>
</evidence>
<protein>
    <recommendedName>
        <fullName evidence="1">Ketosynthase family 3 (KS3) domain-containing protein</fullName>
    </recommendedName>
</protein>
<dbReference type="InterPro" id="IPR050091">
    <property type="entry name" value="PKS_NRPS_Biosynth_Enz"/>
</dbReference>
<reference evidence="2" key="1">
    <citation type="submission" date="2020-11" db="EMBL/GenBank/DDBJ databases">
        <authorList>
            <person name="Tran Van P."/>
        </authorList>
    </citation>
    <scope>NUCLEOTIDE SEQUENCE</scope>
</reference>
<dbReference type="PANTHER" id="PTHR43775">
    <property type="entry name" value="FATTY ACID SYNTHASE"/>
    <property type="match status" value="1"/>
</dbReference>
<proteinExistence type="predicted"/>
<dbReference type="InterPro" id="IPR016039">
    <property type="entry name" value="Thiolase-like"/>
</dbReference>
<dbReference type="SUPFAM" id="SSF53901">
    <property type="entry name" value="Thiolase-like"/>
    <property type="match status" value="1"/>
</dbReference>
<dbReference type="Gene3D" id="3.30.70.3290">
    <property type="match status" value="1"/>
</dbReference>
<accession>A0A7R9HTD5</accession>
<dbReference type="Pfam" id="PF02801">
    <property type="entry name" value="Ketoacyl-synt_C"/>
    <property type="match status" value="1"/>
</dbReference>
<dbReference type="EMBL" id="OB797595">
    <property type="protein sequence ID" value="CAD7434446.1"/>
    <property type="molecule type" value="Genomic_DNA"/>
</dbReference>
<dbReference type="PROSITE" id="PS52004">
    <property type="entry name" value="KS3_2"/>
    <property type="match status" value="1"/>
</dbReference>
<dbReference type="InterPro" id="IPR020841">
    <property type="entry name" value="PKS_Beta-ketoAc_synthase_dom"/>
</dbReference>
<gene>
    <name evidence="2" type="ORF">TMSB3V08_LOCUS11097</name>
</gene>
<sequence length="187" mass="20089">MGSSSYGYLTQIDLKPLTPTGRYLPKQLKFFQDIDTKELNALAKVLLCNRQTPLPIGSIKSNLGHTDAASALVSVVKVLIAMETGRIPPNYNYNKPSQQVPALVEDKFKVVTKTMPLSGGLAAVNSVGLGGVVGHILLRSHSKEKVNGGLPTDDLPRLLLLSGRTEEGLKEILTKNGGIFSARPLTE</sequence>
<dbReference type="AlphaFoldDB" id="A0A7R9HTD5"/>
<evidence type="ECO:0000313" key="2">
    <source>
        <dbReference type="EMBL" id="CAD7434446.1"/>
    </source>
</evidence>